<dbReference type="Proteomes" id="UP001469553">
    <property type="component" value="Unassembled WGS sequence"/>
</dbReference>
<name>A0ABV0ZND5_9TELE</name>
<reference evidence="2 3" key="1">
    <citation type="submission" date="2021-06" db="EMBL/GenBank/DDBJ databases">
        <authorList>
            <person name="Palmer J.M."/>
        </authorList>
    </citation>
    <scope>NUCLEOTIDE SEQUENCE [LARGE SCALE GENOMIC DNA]</scope>
    <source>
        <strain evidence="2 3">AS_MEX2019</strain>
        <tissue evidence="2">Muscle</tissue>
    </source>
</reference>
<feature type="compositionally biased region" description="Low complexity" evidence="1">
    <location>
        <begin position="73"/>
        <end position="82"/>
    </location>
</feature>
<comment type="caution">
    <text evidence="2">The sequence shown here is derived from an EMBL/GenBank/DDBJ whole genome shotgun (WGS) entry which is preliminary data.</text>
</comment>
<evidence type="ECO:0000256" key="1">
    <source>
        <dbReference type="SAM" id="MobiDB-lite"/>
    </source>
</evidence>
<feature type="region of interest" description="Disordered" evidence="1">
    <location>
        <begin position="62"/>
        <end position="82"/>
    </location>
</feature>
<protein>
    <submittedName>
        <fullName evidence="2">Uncharacterized protein</fullName>
    </submittedName>
</protein>
<proteinExistence type="predicted"/>
<evidence type="ECO:0000313" key="3">
    <source>
        <dbReference type="Proteomes" id="UP001469553"/>
    </source>
</evidence>
<gene>
    <name evidence="2" type="ORF">AMECASPLE_019677</name>
</gene>
<organism evidence="2 3">
    <name type="scientific">Ameca splendens</name>
    <dbReference type="NCBI Taxonomy" id="208324"/>
    <lineage>
        <taxon>Eukaryota</taxon>
        <taxon>Metazoa</taxon>
        <taxon>Chordata</taxon>
        <taxon>Craniata</taxon>
        <taxon>Vertebrata</taxon>
        <taxon>Euteleostomi</taxon>
        <taxon>Actinopterygii</taxon>
        <taxon>Neopterygii</taxon>
        <taxon>Teleostei</taxon>
        <taxon>Neoteleostei</taxon>
        <taxon>Acanthomorphata</taxon>
        <taxon>Ovalentaria</taxon>
        <taxon>Atherinomorphae</taxon>
        <taxon>Cyprinodontiformes</taxon>
        <taxon>Goodeidae</taxon>
        <taxon>Ameca</taxon>
    </lineage>
</organism>
<dbReference type="EMBL" id="JAHRIP010067434">
    <property type="protein sequence ID" value="MEQ2307571.1"/>
    <property type="molecule type" value="Genomic_DNA"/>
</dbReference>
<keyword evidence="3" id="KW-1185">Reference proteome</keyword>
<accession>A0ABV0ZND5</accession>
<evidence type="ECO:0000313" key="2">
    <source>
        <dbReference type="EMBL" id="MEQ2307571.1"/>
    </source>
</evidence>
<sequence>MTCCGSDPEPRIQCSHKQLTGDLKRFVPHQCSMNEASARIFLQLIMELKLIQSDTIRINEDQSLKRRNSMQPGSDSGLGHDGSSSLWHGAGVDPVYFIRAKKLNKHICSTNSKNFLLMDQVSPRCMS</sequence>